<sequence>MWLKNDDDDENMMDLLDRNKILKKIATSRSGLLKDKKLQEINENGNDKSSSSFEVAKDGRIIIENLDIDQQDKRKRKQRIKLLDMPDKKMRRDSGSKNDSDSDCDSNSKTINDKYGWKPGGKGIHRNVCKSFTGITSSNEFLRRRTAGDTRKKNEKYEPYMYIPINKRRRGKNEMKRLLKGKKREIAVVSKVKKMVC</sequence>
<protein>
    <submittedName>
        <fullName evidence="2 4">Uncharacterized protein</fullName>
    </submittedName>
</protein>
<keyword evidence="3" id="KW-1185">Reference proteome</keyword>
<dbReference type="STRING" id="42155.A0A0R3Q3N6"/>
<dbReference type="WBParaSite" id="BTMF_0000090401-mRNA-1">
    <property type="protein sequence ID" value="BTMF_0000090401-mRNA-1"/>
    <property type="gene ID" value="BTMF_0000090401"/>
</dbReference>
<dbReference type="Proteomes" id="UP000280834">
    <property type="component" value="Unassembled WGS sequence"/>
</dbReference>
<feature type="region of interest" description="Disordered" evidence="1">
    <location>
        <begin position="73"/>
        <end position="118"/>
    </location>
</feature>
<evidence type="ECO:0000313" key="2">
    <source>
        <dbReference type="EMBL" id="VDO07189.1"/>
    </source>
</evidence>
<proteinExistence type="predicted"/>
<feature type="compositionally biased region" description="Basic and acidic residues" evidence="1">
    <location>
        <begin position="81"/>
        <end position="100"/>
    </location>
</feature>
<evidence type="ECO:0000313" key="4">
    <source>
        <dbReference type="WBParaSite" id="BTMF_0000090401-mRNA-1"/>
    </source>
</evidence>
<accession>A0A0R3Q3N6</accession>
<evidence type="ECO:0000313" key="3">
    <source>
        <dbReference type="Proteomes" id="UP000280834"/>
    </source>
</evidence>
<organism evidence="4">
    <name type="scientific">Brugia timori</name>
    <dbReference type="NCBI Taxonomy" id="42155"/>
    <lineage>
        <taxon>Eukaryota</taxon>
        <taxon>Metazoa</taxon>
        <taxon>Ecdysozoa</taxon>
        <taxon>Nematoda</taxon>
        <taxon>Chromadorea</taxon>
        <taxon>Rhabditida</taxon>
        <taxon>Spirurina</taxon>
        <taxon>Spiruromorpha</taxon>
        <taxon>Filarioidea</taxon>
        <taxon>Onchocercidae</taxon>
        <taxon>Brugia</taxon>
    </lineage>
</organism>
<reference evidence="2 3" key="2">
    <citation type="submission" date="2018-11" db="EMBL/GenBank/DDBJ databases">
        <authorList>
            <consortium name="Pathogen Informatics"/>
        </authorList>
    </citation>
    <scope>NUCLEOTIDE SEQUENCE [LARGE SCALE GENOMIC DNA]</scope>
</reference>
<reference evidence="4" key="1">
    <citation type="submission" date="2017-02" db="UniProtKB">
        <authorList>
            <consortium name="WormBaseParasite"/>
        </authorList>
    </citation>
    <scope>IDENTIFICATION</scope>
</reference>
<gene>
    <name evidence="2" type="ORF">BTMF_LOCUS268</name>
</gene>
<name>A0A0R3Q3N6_9BILA</name>
<dbReference type="EMBL" id="UZAG01000115">
    <property type="protein sequence ID" value="VDO07189.1"/>
    <property type="molecule type" value="Genomic_DNA"/>
</dbReference>
<evidence type="ECO:0000256" key="1">
    <source>
        <dbReference type="SAM" id="MobiDB-lite"/>
    </source>
</evidence>
<dbReference type="AlphaFoldDB" id="A0A0R3Q3N6"/>